<sequence>MSNLKNLITLACFLMGANFAFGQTLTITDAAPSGEFSPNSTEEVTITITGASISDPVCTGTWDLDIVTTSNYEDFTGEILDLTLEVDGTGTGSIMVDLATPPTGNLTINVVASKTGCNAPNEVMTLDVAAAAGQVCGTAFLEDFEGVPVNTGLTNNTSSQATVGQGTAFRNGASLGGNSYFRVQNQNSSKQLVARNVGGTEVYWVSNDIIVEECCPRDISVDIFGEAGDATGTVDYVRVYYQIDGGAEQLLGEGLGAFTSTVSANTQDLMGIGESNILNLVVRVRNDASNEYHGFDNVSVTQGTLVEAPQLLTITCNAEGGGSTAIVSAESSSMSTISYQFNGGTAGPNNEINVPIGSTNTIVLSNTDFPNCGTTEGSFTINSDGTCDILLPIALLDFYGRAEADAIGLYWSTTTEIDNDYIAVERSLNGVDFEEIGRVEGNGTTTEKQNYTYVDNYPVSGTNYYRLRQVDYDGAAEYHPVISVLFDRPLEFRVKVSPNPARETLWVDWTLPEKQDGVLRVYDMQGQLMSQRAIAQGSGRYNLPIGDLPAGMYVLQMEQGGNLETLRFVKK</sequence>
<gene>
    <name evidence="3" type="ORF">CRP01_25735</name>
</gene>
<evidence type="ECO:0000313" key="4">
    <source>
        <dbReference type="Proteomes" id="UP000223913"/>
    </source>
</evidence>
<feature type="signal peptide" evidence="1">
    <location>
        <begin position="1"/>
        <end position="22"/>
    </location>
</feature>
<evidence type="ECO:0000313" key="3">
    <source>
        <dbReference type="EMBL" id="PHN03655.1"/>
    </source>
</evidence>
<dbReference type="AlphaFoldDB" id="A0A2D0N577"/>
<proteinExistence type="predicted"/>
<comment type="caution">
    <text evidence="3">The sequence shown here is derived from an EMBL/GenBank/DDBJ whole genome shotgun (WGS) entry which is preliminary data.</text>
</comment>
<dbReference type="InterPro" id="IPR026444">
    <property type="entry name" value="Secre_tail"/>
</dbReference>
<dbReference type="Pfam" id="PF18962">
    <property type="entry name" value="Por_Secre_tail"/>
    <property type="match status" value="1"/>
</dbReference>
<evidence type="ECO:0000259" key="2">
    <source>
        <dbReference type="Pfam" id="PF18962"/>
    </source>
</evidence>
<accession>A0A2D0N577</accession>
<organism evidence="3 4">
    <name type="scientific">Flavilitoribacter nigricans (strain ATCC 23147 / DSM 23189 / NBRC 102662 / NCIMB 1420 / SS-2)</name>
    <name type="common">Lewinella nigricans</name>
    <dbReference type="NCBI Taxonomy" id="1122177"/>
    <lineage>
        <taxon>Bacteria</taxon>
        <taxon>Pseudomonadati</taxon>
        <taxon>Bacteroidota</taxon>
        <taxon>Saprospiria</taxon>
        <taxon>Saprospirales</taxon>
        <taxon>Lewinellaceae</taxon>
        <taxon>Flavilitoribacter</taxon>
    </lineage>
</organism>
<feature type="domain" description="Secretion system C-terminal sorting" evidence="2">
    <location>
        <begin position="497"/>
        <end position="563"/>
    </location>
</feature>
<evidence type="ECO:0000256" key="1">
    <source>
        <dbReference type="SAM" id="SignalP"/>
    </source>
</evidence>
<keyword evidence="1" id="KW-0732">Signal</keyword>
<dbReference type="OrthoDB" id="1490051at2"/>
<keyword evidence="4" id="KW-1185">Reference proteome</keyword>
<dbReference type="NCBIfam" id="TIGR04183">
    <property type="entry name" value="Por_Secre_tail"/>
    <property type="match status" value="1"/>
</dbReference>
<protein>
    <recommendedName>
        <fullName evidence="2">Secretion system C-terminal sorting domain-containing protein</fullName>
    </recommendedName>
</protein>
<name>A0A2D0N577_FLAN2</name>
<reference evidence="3 4" key="1">
    <citation type="submission" date="2017-10" db="EMBL/GenBank/DDBJ databases">
        <title>The draft genome sequence of Lewinella nigricans NBRC 102662.</title>
        <authorList>
            <person name="Wang K."/>
        </authorList>
    </citation>
    <scope>NUCLEOTIDE SEQUENCE [LARGE SCALE GENOMIC DNA]</scope>
    <source>
        <strain evidence="3 4">NBRC 102662</strain>
    </source>
</reference>
<feature type="chain" id="PRO_5013402006" description="Secretion system C-terminal sorting domain-containing protein" evidence="1">
    <location>
        <begin position="23"/>
        <end position="571"/>
    </location>
</feature>
<dbReference type="EMBL" id="PDUD01000030">
    <property type="protein sequence ID" value="PHN03655.1"/>
    <property type="molecule type" value="Genomic_DNA"/>
</dbReference>
<dbReference type="RefSeq" id="WP_099152982.1">
    <property type="nucleotide sequence ID" value="NZ_PDUD01000030.1"/>
</dbReference>
<dbReference type="Proteomes" id="UP000223913">
    <property type="component" value="Unassembled WGS sequence"/>
</dbReference>